<dbReference type="Gene3D" id="1.10.287.130">
    <property type="match status" value="1"/>
</dbReference>
<accession>A0A0G4HWB4</accession>
<feature type="transmembrane region" description="Helical" evidence="8">
    <location>
        <begin position="12"/>
        <end position="41"/>
    </location>
</feature>
<evidence type="ECO:0000256" key="8">
    <source>
        <dbReference type="SAM" id="Phobius"/>
    </source>
</evidence>
<evidence type="ECO:0000256" key="7">
    <source>
        <dbReference type="SAM" id="MobiDB-lite"/>
    </source>
</evidence>
<dbReference type="Pfam" id="PF00072">
    <property type="entry name" value="Response_reg"/>
    <property type="match status" value="1"/>
</dbReference>
<evidence type="ECO:0000313" key="11">
    <source>
        <dbReference type="EMBL" id="CEM48771.1"/>
    </source>
</evidence>
<sequence length="990" mass="107795">MTVLAVAVLTSVVGLSLTGLFGCCELLCLSLWGVFGFLMVLPSFLPKGDNAMLKNNRQKELWSFLWSFGFVMMLHLMATVGTVEEKKPERPEGLQYTLHGIIAFCLKVLLIAVQFSGFHFWVLNVFDSLCWCGGGVLLYGPSILPFMVICFFSWVPCVGLLRLLITHTLLKEMEIAQKALELQKQTEDAKQRFLSYIMHEMRNPLNAAMMSLVEFRATVEELLESSSSGSPRRSLVDPATGAHGGMIAVSAPRTASRGPSANGMRRWSHVGCVTGNTSLLSQSVGPEGCGSDRAKVLRLQRMTEFLGTRFTKMREVCDDVLQLEKLVRGGFAFVFRQGDLSSWIDQQADLAEATVRKGVDFKFEGLKNCLSNRVSVSRGEEEEKGREKEGRQHATSVRAVADYLRLEQVVSNFVSNASKFTVSGKVELEALLRDPTLEEQTELDSVLLQSPLLSVKQKGEGGENERERENPRVTFRFFSFPINVVWSVVRSVSTALSDTAAWLSFPTKKTANPMKQGETGKGQSRPQPHQWVCAVTEMMSNSLNGGGEEGQSVGVAASEHREEAQAGSEKKEKRETENELGDKEKQKAASEHHHFRWGVFEVSVTDTGPGLDKEDIVKLFKPYSQVRAGELQNGGGTGLGLSIAKGFVEAHGGGEIGVESGGRGLGSRFFFKLFVPLSLLSRNSSTADAASGLHSEKGKTKREAGGQEQSESPCRDGGNTKETSTLKEHFESLVGPPSPRRSVREKEIGLPGSPTKGLRSLTPSSISRMHSGLSPCQSDRFTERGTPKDTQEDPPGLGVCLGENSPSASVRRLPSTPLSATPRGSSPESKCVNADVLLVDDDRFCLLAAGAAIRRLGFSVETAEDGDEAVEMIRERGASFRLVLMDNSMPRVKGPAATRMILDFFKDGNKGIRGSGEDPQSRGDAAGSPPGVRDCKQIIPVIVGLTGETSDEIARQFEDAGATKTVHKPLTTAKLTELLSEVRTVNEKYG</sequence>
<name>A0A0G4HWB4_9ALVE</name>
<evidence type="ECO:0000256" key="1">
    <source>
        <dbReference type="ARBA" id="ARBA00000085"/>
    </source>
</evidence>
<dbReference type="CDD" id="cd17546">
    <property type="entry name" value="REC_hyHK_CKI1_RcsC-like"/>
    <property type="match status" value="1"/>
</dbReference>
<dbReference type="InterPro" id="IPR003594">
    <property type="entry name" value="HATPase_dom"/>
</dbReference>
<dbReference type="CDD" id="cd00082">
    <property type="entry name" value="HisKA"/>
    <property type="match status" value="1"/>
</dbReference>
<dbReference type="SUPFAM" id="SSF47384">
    <property type="entry name" value="Homodimeric domain of signal transducing histidine kinase"/>
    <property type="match status" value="1"/>
</dbReference>
<protein>
    <recommendedName>
        <fullName evidence="2">histidine kinase</fullName>
        <ecNumber evidence="2">2.7.13.3</ecNumber>
    </recommendedName>
</protein>
<feature type="transmembrane region" description="Helical" evidence="8">
    <location>
        <begin position="93"/>
        <end position="113"/>
    </location>
</feature>
<evidence type="ECO:0000256" key="6">
    <source>
        <dbReference type="PROSITE-ProRule" id="PRU00169"/>
    </source>
</evidence>
<feature type="region of interest" description="Disordered" evidence="7">
    <location>
        <begin position="540"/>
        <end position="591"/>
    </location>
</feature>
<dbReference type="PhylomeDB" id="A0A0G4HWB4"/>
<dbReference type="InterPro" id="IPR003661">
    <property type="entry name" value="HisK_dim/P_dom"/>
</dbReference>
<keyword evidence="8" id="KW-0472">Membrane</keyword>
<feature type="compositionally biased region" description="Basic and acidic residues" evidence="7">
    <location>
        <begin position="558"/>
        <end position="591"/>
    </location>
</feature>
<dbReference type="GO" id="GO:0000155">
    <property type="term" value="F:phosphorelay sensor kinase activity"/>
    <property type="evidence" value="ECO:0007669"/>
    <property type="project" value="InterPro"/>
</dbReference>
<reference evidence="11" key="1">
    <citation type="submission" date="2014-11" db="EMBL/GenBank/DDBJ databases">
        <authorList>
            <person name="Otto D Thomas"/>
            <person name="Naeem Raeece"/>
        </authorList>
    </citation>
    <scope>NUCLEOTIDE SEQUENCE</scope>
</reference>
<dbReference type="InterPro" id="IPR005467">
    <property type="entry name" value="His_kinase_dom"/>
</dbReference>
<feature type="compositionally biased region" description="Polar residues" evidence="7">
    <location>
        <begin position="816"/>
        <end position="828"/>
    </location>
</feature>
<dbReference type="EMBL" id="CDMZ01004139">
    <property type="protein sequence ID" value="CEM48771.1"/>
    <property type="molecule type" value="Genomic_DNA"/>
</dbReference>
<feature type="domain" description="Response regulatory" evidence="10">
    <location>
        <begin position="835"/>
        <end position="983"/>
    </location>
</feature>
<dbReference type="AlphaFoldDB" id="A0A0G4HWB4"/>
<organism evidence="11">
    <name type="scientific">Chromera velia CCMP2878</name>
    <dbReference type="NCBI Taxonomy" id="1169474"/>
    <lineage>
        <taxon>Eukaryota</taxon>
        <taxon>Sar</taxon>
        <taxon>Alveolata</taxon>
        <taxon>Colpodellida</taxon>
        <taxon>Chromeraceae</taxon>
        <taxon>Chromera</taxon>
    </lineage>
</organism>
<dbReference type="InterPro" id="IPR036097">
    <property type="entry name" value="HisK_dim/P_sf"/>
</dbReference>
<evidence type="ECO:0000256" key="4">
    <source>
        <dbReference type="ARBA" id="ARBA00022679"/>
    </source>
</evidence>
<evidence type="ECO:0000259" key="10">
    <source>
        <dbReference type="PROSITE" id="PS50110"/>
    </source>
</evidence>
<dbReference type="SMART" id="SM00387">
    <property type="entry name" value="HATPase_c"/>
    <property type="match status" value="1"/>
</dbReference>
<dbReference type="SMART" id="SM00448">
    <property type="entry name" value="REC"/>
    <property type="match status" value="1"/>
</dbReference>
<keyword evidence="8" id="KW-0812">Transmembrane</keyword>
<dbReference type="GO" id="GO:0009927">
    <property type="term" value="F:histidine phosphotransfer kinase activity"/>
    <property type="evidence" value="ECO:0007669"/>
    <property type="project" value="TreeGrafter"/>
</dbReference>
<feature type="region of interest" description="Disordered" evidence="7">
    <location>
        <begin position="912"/>
        <end position="932"/>
    </location>
</feature>
<keyword evidence="8" id="KW-1133">Transmembrane helix</keyword>
<dbReference type="InterPro" id="IPR001789">
    <property type="entry name" value="Sig_transdc_resp-reg_receiver"/>
</dbReference>
<dbReference type="Gene3D" id="3.40.50.2300">
    <property type="match status" value="1"/>
</dbReference>
<feature type="transmembrane region" description="Helical" evidence="8">
    <location>
        <begin position="61"/>
        <end position="81"/>
    </location>
</feature>
<keyword evidence="3 6" id="KW-0597">Phosphoprotein</keyword>
<dbReference type="EC" id="2.7.13.3" evidence="2"/>
<evidence type="ECO:0000259" key="9">
    <source>
        <dbReference type="PROSITE" id="PS50109"/>
    </source>
</evidence>
<evidence type="ECO:0000256" key="2">
    <source>
        <dbReference type="ARBA" id="ARBA00012438"/>
    </source>
</evidence>
<feature type="modified residue" description="4-aspartylphosphate" evidence="6">
    <location>
        <position position="886"/>
    </location>
</feature>
<gene>
    <name evidence="11" type="ORF">Cvel_9015</name>
</gene>
<dbReference type="PROSITE" id="PS50110">
    <property type="entry name" value="RESPONSE_REGULATORY"/>
    <property type="match status" value="1"/>
</dbReference>
<dbReference type="PANTHER" id="PTHR43047:SF72">
    <property type="entry name" value="OSMOSENSING HISTIDINE PROTEIN KINASE SLN1"/>
    <property type="match status" value="1"/>
</dbReference>
<proteinExistence type="predicted"/>
<feature type="region of interest" description="Disordered" evidence="7">
    <location>
        <begin position="687"/>
        <end position="829"/>
    </location>
</feature>
<feature type="domain" description="Histidine kinase" evidence="9">
    <location>
        <begin position="600"/>
        <end position="677"/>
    </location>
</feature>
<feature type="compositionally biased region" description="Basic and acidic residues" evidence="7">
    <location>
        <begin position="780"/>
        <end position="791"/>
    </location>
</feature>
<dbReference type="VEuPathDB" id="CryptoDB:Cvel_9015"/>
<keyword evidence="4" id="KW-0808">Transferase</keyword>
<evidence type="ECO:0000256" key="3">
    <source>
        <dbReference type="ARBA" id="ARBA00022553"/>
    </source>
</evidence>
<dbReference type="InterPro" id="IPR011006">
    <property type="entry name" value="CheY-like_superfamily"/>
</dbReference>
<dbReference type="SUPFAM" id="SSF55874">
    <property type="entry name" value="ATPase domain of HSP90 chaperone/DNA topoisomerase II/histidine kinase"/>
    <property type="match status" value="2"/>
</dbReference>
<dbReference type="SUPFAM" id="SSF52172">
    <property type="entry name" value="CheY-like"/>
    <property type="match status" value="1"/>
</dbReference>
<feature type="compositionally biased region" description="Basic and acidic residues" evidence="7">
    <location>
        <begin position="694"/>
        <end position="705"/>
    </location>
</feature>
<dbReference type="Gene3D" id="3.30.565.10">
    <property type="entry name" value="Histidine kinase-like ATPase, C-terminal domain"/>
    <property type="match status" value="2"/>
</dbReference>
<dbReference type="Pfam" id="PF02518">
    <property type="entry name" value="HATPase_c"/>
    <property type="match status" value="1"/>
</dbReference>
<feature type="compositionally biased region" description="Basic and acidic residues" evidence="7">
    <location>
        <begin position="912"/>
        <end position="921"/>
    </location>
</feature>
<dbReference type="PROSITE" id="PS50109">
    <property type="entry name" value="HIS_KIN"/>
    <property type="match status" value="1"/>
</dbReference>
<dbReference type="PRINTS" id="PR00344">
    <property type="entry name" value="BCTRLSENSOR"/>
</dbReference>
<feature type="compositionally biased region" description="Polar residues" evidence="7">
    <location>
        <begin position="761"/>
        <end position="779"/>
    </location>
</feature>
<comment type="catalytic activity">
    <reaction evidence="1">
        <text>ATP + protein L-histidine = ADP + protein N-phospho-L-histidine.</text>
        <dbReference type="EC" id="2.7.13.3"/>
    </reaction>
</comment>
<evidence type="ECO:0000256" key="5">
    <source>
        <dbReference type="ARBA" id="ARBA00022777"/>
    </source>
</evidence>
<keyword evidence="5" id="KW-0418">Kinase</keyword>
<dbReference type="InterPro" id="IPR036890">
    <property type="entry name" value="HATPase_C_sf"/>
</dbReference>
<dbReference type="PANTHER" id="PTHR43047">
    <property type="entry name" value="TWO-COMPONENT HISTIDINE PROTEIN KINASE"/>
    <property type="match status" value="1"/>
</dbReference>
<dbReference type="InterPro" id="IPR004358">
    <property type="entry name" value="Sig_transdc_His_kin-like_C"/>
</dbReference>
<dbReference type="GO" id="GO:0005886">
    <property type="term" value="C:plasma membrane"/>
    <property type="evidence" value="ECO:0007669"/>
    <property type="project" value="TreeGrafter"/>
</dbReference>